<dbReference type="GO" id="GO:0043565">
    <property type="term" value="F:sequence-specific DNA binding"/>
    <property type="evidence" value="ECO:0007669"/>
    <property type="project" value="InterPro"/>
</dbReference>
<dbReference type="CDD" id="cd00090">
    <property type="entry name" value="HTH_ARSR"/>
    <property type="match status" value="1"/>
</dbReference>
<dbReference type="Proteomes" id="UP000649617">
    <property type="component" value="Unassembled WGS sequence"/>
</dbReference>
<evidence type="ECO:0000256" key="2">
    <source>
        <dbReference type="ARBA" id="ARBA00023125"/>
    </source>
</evidence>
<dbReference type="OrthoDB" id="411675at2759"/>
<dbReference type="SUPFAM" id="SSF54909">
    <property type="entry name" value="Dimeric alpha+beta barrel"/>
    <property type="match status" value="1"/>
</dbReference>
<dbReference type="Pfam" id="PF01037">
    <property type="entry name" value="AsnC_trans_reg"/>
    <property type="match status" value="1"/>
</dbReference>
<dbReference type="PANTHER" id="PTHR30154:SF34">
    <property type="entry name" value="TRANSCRIPTIONAL REGULATOR AZLB"/>
    <property type="match status" value="1"/>
</dbReference>
<dbReference type="InterPro" id="IPR000485">
    <property type="entry name" value="AsnC-type_HTH_dom"/>
</dbReference>
<dbReference type="InterPro" id="IPR036388">
    <property type="entry name" value="WH-like_DNA-bd_sf"/>
</dbReference>
<dbReference type="Gene3D" id="1.10.10.10">
    <property type="entry name" value="Winged helix-like DNA-binding domain superfamily/Winged helix DNA-binding domain"/>
    <property type="match status" value="1"/>
</dbReference>
<dbReference type="PANTHER" id="PTHR30154">
    <property type="entry name" value="LEUCINE-RESPONSIVE REGULATORY PROTEIN"/>
    <property type="match status" value="1"/>
</dbReference>
<dbReference type="AlphaFoldDB" id="A0A812S3H7"/>
<evidence type="ECO:0000313" key="5">
    <source>
        <dbReference type="EMBL" id="CAE7459513.1"/>
    </source>
</evidence>
<dbReference type="InterPro" id="IPR011008">
    <property type="entry name" value="Dimeric_a/b-barrel"/>
</dbReference>
<dbReference type="SMART" id="SM00344">
    <property type="entry name" value="HTH_ASNC"/>
    <property type="match status" value="1"/>
</dbReference>
<evidence type="ECO:0000256" key="1">
    <source>
        <dbReference type="ARBA" id="ARBA00023015"/>
    </source>
</evidence>
<comment type="caution">
    <text evidence="5">The sequence shown here is derived from an EMBL/GenBank/DDBJ whole genome shotgun (WGS) entry which is preliminary data.</text>
</comment>
<keyword evidence="6" id="KW-1185">Reference proteome</keyword>
<dbReference type="SUPFAM" id="SSF46785">
    <property type="entry name" value="Winged helix' DNA-binding domain"/>
    <property type="match status" value="1"/>
</dbReference>
<proteinExistence type="predicted"/>
<evidence type="ECO:0000313" key="6">
    <source>
        <dbReference type="Proteomes" id="UP000649617"/>
    </source>
</evidence>
<reference evidence="5" key="1">
    <citation type="submission" date="2021-02" db="EMBL/GenBank/DDBJ databases">
        <authorList>
            <person name="Dougan E. K."/>
            <person name="Rhodes N."/>
            <person name="Thang M."/>
            <person name="Chan C."/>
        </authorList>
    </citation>
    <scope>NUCLEOTIDE SEQUENCE</scope>
</reference>
<keyword evidence="1" id="KW-0805">Transcription regulation</keyword>
<dbReference type="PROSITE" id="PS50956">
    <property type="entry name" value="HTH_ASNC_2"/>
    <property type="match status" value="1"/>
</dbReference>
<evidence type="ECO:0000256" key="3">
    <source>
        <dbReference type="ARBA" id="ARBA00023163"/>
    </source>
</evidence>
<sequence length="165" mass="18569">MTTYSDLDRIDRLILHELQSDGRLSNAGLAERVNLSESACLRRVRALEDSGFIRGYVGLVDQSSAGYPDNVFVRITLLSQQQDDLAAFEAEARELPEVMECYLMSGDADYLLRVVVADARDYERVHSQHLTRLPGVDRVHSSFALRTVTKKTELPIRSAEAAKRK</sequence>
<evidence type="ECO:0000259" key="4">
    <source>
        <dbReference type="PROSITE" id="PS50956"/>
    </source>
</evidence>
<keyword evidence="2" id="KW-0238">DNA-binding</keyword>
<dbReference type="InterPro" id="IPR011991">
    <property type="entry name" value="ArsR-like_HTH"/>
</dbReference>
<gene>
    <name evidence="5" type="primary">bkdR</name>
    <name evidence="5" type="ORF">SPIL2461_LOCUS11417</name>
</gene>
<dbReference type="GO" id="GO:0005829">
    <property type="term" value="C:cytosol"/>
    <property type="evidence" value="ECO:0007669"/>
    <property type="project" value="TreeGrafter"/>
</dbReference>
<dbReference type="Pfam" id="PF13412">
    <property type="entry name" value="HTH_24"/>
    <property type="match status" value="1"/>
</dbReference>
<dbReference type="GO" id="GO:0043200">
    <property type="term" value="P:response to amino acid"/>
    <property type="evidence" value="ECO:0007669"/>
    <property type="project" value="TreeGrafter"/>
</dbReference>
<dbReference type="Gene3D" id="3.30.70.920">
    <property type="match status" value="1"/>
</dbReference>
<organism evidence="5 6">
    <name type="scientific">Symbiodinium pilosum</name>
    <name type="common">Dinoflagellate</name>
    <dbReference type="NCBI Taxonomy" id="2952"/>
    <lineage>
        <taxon>Eukaryota</taxon>
        <taxon>Sar</taxon>
        <taxon>Alveolata</taxon>
        <taxon>Dinophyceae</taxon>
        <taxon>Suessiales</taxon>
        <taxon>Symbiodiniaceae</taxon>
        <taxon>Symbiodinium</taxon>
    </lineage>
</organism>
<keyword evidence="3" id="KW-0804">Transcription</keyword>
<name>A0A812S3H7_SYMPI</name>
<dbReference type="EMBL" id="CAJNIZ010022223">
    <property type="protein sequence ID" value="CAE7459513.1"/>
    <property type="molecule type" value="Genomic_DNA"/>
</dbReference>
<dbReference type="InterPro" id="IPR019887">
    <property type="entry name" value="Tscrpt_reg_AsnC/Lrp_C"/>
</dbReference>
<dbReference type="InterPro" id="IPR036390">
    <property type="entry name" value="WH_DNA-bd_sf"/>
</dbReference>
<feature type="domain" description="HTH asnC-type" evidence="4">
    <location>
        <begin position="7"/>
        <end position="68"/>
    </location>
</feature>
<dbReference type="PRINTS" id="PR00033">
    <property type="entry name" value="HTHASNC"/>
</dbReference>
<accession>A0A812S3H7</accession>
<protein>
    <submittedName>
        <fullName evidence="5">BkdR protein</fullName>
    </submittedName>
</protein>
<dbReference type="InterPro" id="IPR019888">
    <property type="entry name" value="Tscrpt_reg_AsnC-like"/>
</dbReference>